<keyword evidence="1" id="KW-0732">Signal</keyword>
<evidence type="ECO:0000313" key="2">
    <source>
        <dbReference type="EMBL" id="MVU80983.1"/>
    </source>
</evidence>
<evidence type="ECO:0000256" key="1">
    <source>
        <dbReference type="SAM" id="SignalP"/>
    </source>
</evidence>
<reference evidence="2 3" key="1">
    <citation type="submission" date="2019-12" db="EMBL/GenBank/DDBJ databases">
        <title>Nocardia sp. nov. ET3-3 isolated from soil.</title>
        <authorList>
            <person name="Kanchanasin P."/>
            <person name="Tanasupawat S."/>
            <person name="Yuki M."/>
            <person name="Kudo T."/>
        </authorList>
    </citation>
    <scope>NUCLEOTIDE SEQUENCE [LARGE SCALE GENOMIC DNA]</scope>
    <source>
        <strain evidence="2 3">ET3-3</strain>
    </source>
</reference>
<accession>A0A7K1V2W7</accession>
<comment type="caution">
    <text evidence="2">The sequence shown here is derived from an EMBL/GenBank/DDBJ whole genome shotgun (WGS) entry which is preliminary data.</text>
</comment>
<dbReference type="Proteomes" id="UP000466794">
    <property type="component" value="Unassembled WGS sequence"/>
</dbReference>
<protein>
    <recommendedName>
        <fullName evidence="4">Lipoprotein</fullName>
    </recommendedName>
</protein>
<dbReference type="RefSeq" id="WP_157390515.1">
    <property type="nucleotide sequence ID" value="NZ_WRPP01000005.1"/>
</dbReference>
<keyword evidence="3" id="KW-1185">Reference proteome</keyword>
<dbReference type="PROSITE" id="PS51257">
    <property type="entry name" value="PROKAR_LIPOPROTEIN"/>
    <property type="match status" value="1"/>
</dbReference>
<feature type="signal peptide" evidence="1">
    <location>
        <begin position="1"/>
        <end position="19"/>
    </location>
</feature>
<feature type="chain" id="PRO_5038667161" description="Lipoprotein" evidence="1">
    <location>
        <begin position="20"/>
        <end position="169"/>
    </location>
</feature>
<dbReference type="AlphaFoldDB" id="A0A7K1V2W7"/>
<dbReference type="EMBL" id="WRPP01000005">
    <property type="protein sequence ID" value="MVU80983.1"/>
    <property type="molecule type" value="Genomic_DNA"/>
</dbReference>
<evidence type="ECO:0008006" key="4">
    <source>
        <dbReference type="Google" id="ProtNLM"/>
    </source>
</evidence>
<sequence length="169" mass="17394">MRVKSAAVLAVCAVSFGLAACEAQHASAGPGGVGTPAVTTVRPTTAEPTADQRQDGRFVVTMDHLAGTGNGRSQVSFDVEVPQVKAEGKGVNWSAGREFDDGMVQALSAYVGSLPDRPTQVTAEAASRLDVTIPWSALQAQLTPGMLTVLSSERRAGFALLAGSRPVAT</sequence>
<organism evidence="2 3">
    <name type="scientific">Nocardia terrae</name>
    <dbReference type="NCBI Taxonomy" id="2675851"/>
    <lineage>
        <taxon>Bacteria</taxon>
        <taxon>Bacillati</taxon>
        <taxon>Actinomycetota</taxon>
        <taxon>Actinomycetes</taxon>
        <taxon>Mycobacteriales</taxon>
        <taxon>Nocardiaceae</taxon>
        <taxon>Nocardia</taxon>
    </lineage>
</organism>
<name>A0A7K1V2W7_9NOCA</name>
<evidence type="ECO:0000313" key="3">
    <source>
        <dbReference type="Proteomes" id="UP000466794"/>
    </source>
</evidence>
<proteinExistence type="predicted"/>
<gene>
    <name evidence="2" type="ORF">GPX89_27510</name>
</gene>